<dbReference type="Gene3D" id="3.40.50.360">
    <property type="match status" value="1"/>
</dbReference>
<protein>
    <submittedName>
        <fullName evidence="2">NAD(P)H-dependent oxidoreductase</fullName>
    </submittedName>
</protein>
<dbReference type="Proteomes" id="UP000595884">
    <property type="component" value="Chromosome"/>
</dbReference>
<evidence type="ECO:0000313" key="2">
    <source>
        <dbReference type="EMBL" id="QQL47562.1"/>
    </source>
</evidence>
<dbReference type="GO" id="GO:0010181">
    <property type="term" value="F:FMN binding"/>
    <property type="evidence" value="ECO:0007669"/>
    <property type="project" value="TreeGrafter"/>
</dbReference>
<reference evidence="3" key="1">
    <citation type="submission" date="2020-12" db="EMBL/GenBank/DDBJ databases">
        <authorList>
            <person name="Wen Z.T."/>
        </authorList>
    </citation>
    <scope>NUCLEOTIDE SEQUENCE [LARGE SCALE GENOMIC DNA]</scope>
    <source>
        <strain evidence="3">27-3</strain>
    </source>
</reference>
<sequence>MKLVAIVGSNASFSYNRLLLQFIKERFGQAFALEILEIKELPLFNQDSSAAGCPLIQKLNEDILNADGIIIATAEHNQTITASLKSMLEWLSYQLHPFKNKPVMIVGASCYNQGTSHAQEHLRQILNAPGLDAWVMPGNEFFLGNASEVFDENNQIKDDDTVIYLAQCLQRFIRYVTVVQELKGIQEDSKLPNSKAVSDATSGASESFEDAPITLVRAKKQSLPQAKQINTPFEEALDKIYGSALEYSLKDTFEKVLDGYYGKVKKQLPFEKALDAAFGADLGIETTDPLDNLLR</sequence>
<dbReference type="GO" id="GO:0005829">
    <property type="term" value="C:cytosol"/>
    <property type="evidence" value="ECO:0007669"/>
    <property type="project" value="TreeGrafter"/>
</dbReference>
<evidence type="ECO:0000259" key="1">
    <source>
        <dbReference type="Pfam" id="PF03358"/>
    </source>
</evidence>
<evidence type="ECO:0000313" key="3">
    <source>
        <dbReference type="Proteomes" id="UP000595884"/>
    </source>
</evidence>
<accession>A0AAX1K379</accession>
<dbReference type="EMBL" id="CP066294">
    <property type="protein sequence ID" value="QQL47562.1"/>
    <property type="molecule type" value="Genomic_DNA"/>
</dbReference>
<proteinExistence type="predicted"/>
<gene>
    <name evidence="2" type="ORF">IGS65_001600</name>
</gene>
<feature type="domain" description="NADPH-dependent FMN reductase-like" evidence="1">
    <location>
        <begin position="1"/>
        <end position="146"/>
    </location>
</feature>
<dbReference type="Pfam" id="PF03358">
    <property type="entry name" value="FMN_red"/>
    <property type="match status" value="1"/>
</dbReference>
<organism evidence="2 3">
    <name type="scientific">Streptococcus mutans</name>
    <dbReference type="NCBI Taxonomy" id="1309"/>
    <lineage>
        <taxon>Bacteria</taxon>
        <taxon>Bacillati</taxon>
        <taxon>Bacillota</taxon>
        <taxon>Bacilli</taxon>
        <taxon>Lactobacillales</taxon>
        <taxon>Streptococcaceae</taxon>
        <taxon>Streptococcus</taxon>
    </lineage>
</organism>
<name>A0AAX1K379_STRMG</name>
<dbReference type="SUPFAM" id="SSF52218">
    <property type="entry name" value="Flavoproteins"/>
    <property type="match status" value="1"/>
</dbReference>
<dbReference type="RefSeq" id="WP_192072306.1">
    <property type="nucleotide sequence ID" value="NZ_CP066294.2"/>
</dbReference>
<dbReference type="InterPro" id="IPR050712">
    <property type="entry name" value="NAD(P)H-dep_reductase"/>
</dbReference>
<dbReference type="PANTHER" id="PTHR30543:SF21">
    <property type="entry name" value="NAD(P)H-DEPENDENT FMN REDUCTASE LOT6"/>
    <property type="match status" value="1"/>
</dbReference>
<dbReference type="InterPro" id="IPR005025">
    <property type="entry name" value="FMN_Rdtase-like_dom"/>
</dbReference>
<dbReference type="PANTHER" id="PTHR30543">
    <property type="entry name" value="CHROMATE REDUCTASE"/>
    <property type="match status" value="1"/>
</dbReference>
<dbReference type="GO" id="GO:0016491">
    <property type="term" value="F:oxidoreductase activity"/>
    <property type="evidence" value="ECO:0007669"/>
    <property type="project" value="InterPro"/>
</dbReference>
<dbReference type="InterPro" id="IPR029039">
    <property type="entry name" value="Flavoprotein-like_sf"/>
</dbReference>
<dbReference type="AlphaFoldDB" id="A0AAX1K379"/>